<dbReference type="PANTHER" id="PTHR31339">
    <property type="entry name" value="PECTIN LYASE-RELATED"/>
    <property type="match status" value="1"/>
</dbReference>
<feature type="domain" description="Rhamnogalacturonase A/B/Epimerase-like pectate lyase" evidence="5">
    <location>
        <begin position="69"/>
        <end position="122"/>
    </location>
</feature>
<name>A0ABX9UG52_9BACT</name>
<accession>A0ABX9UG52</accession>
<evidence type="ECO:0000256" key="4">
    <source>
        <dbReference type="RuleBase" id="RU361169"/>
    </source>
</evidence>
<keyword evidence="7" id="KW-1185">Reference proteome</keyword>
<organism evidence="6 7">
    <name type="scientific">Petrotoga olearia</name>
    <dbReference type="NCBI Taxonomy" id="156203"/>
    <lineage>
        <taxon>Bacteria</taxon>
        <taxon>Thermotogati</taxon>
        <taxon>Thermotogota</taxon>
        <taxon>Thermotogae</taxon>
        <taxon>Petrotogales</taxon>
        <taxon>Petrotogaceae</taxon>
        <taxon>Petrotoga</taxon>
    </lineage>
</organism>
<protein>
    <submittedName>
        <fullName evidence="6">Pectate lyase-like protein</fullName>
    </submittedName>
</protein>
<proteinExistence type="inferred from homology"/>
<keyword evidence="2 4" id="KW-0378">Hydrolase</keyword>
<dbReference type="RefSeq" id="WP_146255764.1">
    <property type="nucleotide sequence ID" value="NZ_REFG01000001.1"/>
</dbReference>
<dbReference type="Pfam" id="PF00295">
    <property type="entry name" value="Glyco_hydro_28"/>
    <property type="match status" value="1"/>
</dbReference>
<sequence length="473" mass="53470">MRSYTFTDILNLSRGEIKNEKFFGDFIMIYSLSSFKVINTLDTQNDWNMASEIIQSVQRPTIPEKNFFITDFRAVNDGVTDARPAIIKAIDAASNNGGGRVVIPVGDWYCKGPIYLKSNIELHAAEGAHLLFSPYAKDYLPVVLTKYEGTRLYNYSPLIYARNVHDVAITGKGVIDGNKDSEFLSFIDKHDSDVALLRQMGAEGIPVEKRIFGEGRFLRPCMIQFYDAERVLLKDYTVVNSPFWVNHLNYTNHAIVSGINVDTHNANNDGIDIESSSYVVVEKSKFQTGDDSVVVKSGRDYDGRQVGIPSENIVVFRNNMGGEDGVALGSEMSGGIRNVFFTDNILRNGTSAFRFKSNLDRGGMVENIRVRNMEIDTFERLFWFQMNYPGELGGYYPSIYKNIVFENITVKNVETVFESHAPKGFPLQDVVLKNIIIKNVESDNPIILENVKNICFENVKLNDQYINATIDWY</sequence>
<gene>
    <name evidence="6" type="ORF">C8D75_0431</name>
</gene>
<evidence type="ECO:0000256" key="1">
    <source>
        <dbReference type="ARBA" id="ARBA00008834"/>
    </source>
</evidence>
<dbReference type="InterPro" id="IPR011050">
    <property type="entry name" value="Pectin_lyase_fold/virulence"/>
</dbReference>
<dbReference type="EMBL" id="REFG01000001">
    <property type="protein sequence ID" value="RMA76773.1"/>
    <property type="molecule type" value="Genomic_DNA"/>
</dbReference>
<dbReference type="InterPro" id="IPR000743">
    <property type="entry name" value="Glyco_hydro_28"/>
</dbReference>
<evidence type="ECO:0000256" key="3">
    <source>
        <dbReference type="ARBA" id="ARBA00023295"/>
    </source>
</evidence>
<dbReference type="Pfam" id="PF12708">
    <property type="entry name" value="Pect-lyase_RHGA_epim"/>
    <property type="match status" value="1"/>
</dbReference>
<dbReference type="Proteomes" id="UP000279669">
    <property type="component" value="Unassembled WGS sequence"/>
</dbReference>
<comment type="caution">
    <text evidence="6">The sequence shown here is derived from an EMBL/GenBank/DDBJ whole genome shotgun (WGS) entry which is preliminary data.</text>
</comment>
<comment type="similarity">
    <text evidence="1 4">Belongs to the glycosyl hydrolase 28 family.</text>
</comment>
<dbReference type="InterPro" id="IPR012334">
    <property type="entry name" value="Pectin_lyas_fold"/>
</dbReference>
<evidence type="ECO:0000259" key="5">
    <source>
        <dbReference type="Pfam" id="PF12708"/>
    </source>
</evidence>
<reference evidence="6 7" key="1">
    <citation type="submission" date="2018-10" db="EMBL/GenBank/DDBJ databases">
        <title>Genomic Encyclopedia of Type Strains, Phase IV (KMG-IV): sequencing the most valuable type-strain genomes for metagenomic binning, comparative biology and taxonomic classification.</title>
        <authorList>
            <person name="Goeker M."/>
        </authorList>
    </citation>
    <scope>NUCLEOTIDE SEQUENCE [LARGE SCALE GENOMIC DNA]</scope>
    <source>
        <strain evidence="6 7">DSM 13574</strain>
    </source>
</reference>
<evidence type="ECO:0000313" key="7">
    <source>
        <dbReference type="Proteomes" id="UP000279669"/>
    </source>
</evidence>
<keyword evidence="3 4" id="KW-0326">Glycosidase</keyword>
<dbReference type="InterPro" id="IPR051801">
    <property type="entry name" value="GH28_Enzymes"/>
</dbReference>
<dbReference type="PANTHER" id="PTHR31339:SF9">
    <property type="entry name" value="PLASMIN AND FIBRONECTIN-BINDING PROTEIN A"/>
    <property type="match status" value="1"/>
</dbReference>
<dbReference type="SUPFAM" id="SSF51126">
    <property type="entry name" value="Pectin lyase-like"/>
    <property type="match status" value="1"/>
</dbReference>
<evidence type="ECO:0000313" key="6">
    <source>
        <dbReference type="EMBL" id="RMA76773.1"/>
    </source>
</evidence>
<evidence type="ECO:0000256" key="2">
    <source>
        <dbReference type="ARBA" id="ARBA00022801"/>
    </source>
</evidence>
<dbReference type="Gene3D" id="2.160.20.10">
    <property type="entry name" value="Single-stranded right-handed beta-helix, Pectin lyase-like"/>
    <property type="match status" value="1"/>
</dbReference>
<dbReference type="InterPro" id="IPR024535">
    <property type="entry name" value="RHGA/B-epi-like_pectate_lyase"/>
</dbReference>